<feature type="transmembrane region" description="Helical" evidence="1">
    <location>
        <begin position="115"/>
        <end position="136"/>
    </location>
</feature>
<proteinExistence type="predicted"/>
<keyword evidence="1" id="KW-0472">Membrane</keyword>
<feature type="transmembrane region" description="Helical" evidence="1">
    <location>
        <begin position="7"/>
        <end position="30"/>
    </location>
</feature>
<keyword evidence="1" id="KW-1133">Transmembrane helix</keyword>
<evidence type="ECO:0000313" key="4">
    <source>
        <dbReference type="Proteomes" id="UP000580839"/>
    </source>
</evidence>
<protein>
    <recommendedName>
        <fullName evidence="2">DUF6249 domain-containing protein</fullName>
    </recommendedName>
</protein>
<dbReference type="Pfam" id="PF19762">
    <property type="entry name" value="DUF6249"/>
    <property type="match status" value="1"/>
</dbReference>
<feature type="transmembrane region" description="Helical" evidence="1">
    <location>
        <begin position="86"/>
        <end position="109"/>
    </location>
</feature>
<dbReference type="Proteomes" id="UP000580839">
    <property type="component" value="Unassembled WGS sequence"/>
</dbReference>
<feature type="domain" description="DUF6249" evidence="2">
    <location>
        <begin position="9"/>
        <end position="135"/>
    </location>
</feature>
<dbReference type="AlphaFoldDB" id="A0A849SND7"/>
<comment type="caution">
    <text evidence="3">The sequence shown here is derived from an EMBL/GenBank/DDBJ whole genome shotgun (WGS) entry which is preliminary data.</text>
</comment>
<name>A0A849SND7_UNCEI</name>
<gene>
    <name evidence="3" type="ORF">HOP12_14310</name>
</gene>
<organism evidence="3 4">
    <name type="scientific">Eiseniibacteriota bacterium</name>
    <dbReference type="NCBI Taxonomy" id="2212470"/>
    <lineage>
        <taxon>Bacteria</taxon>
        <taxon>Candidatus Eiseniibacteriota</taxon>
    </lineage>
</organism>
<reference evidence="3 4" key="1">
    <citation type="submission" date="2020-04" db="EMBL/GenBank/DDBJ databases">
        <title>Metagenomic profiling of ammonia- and methane-oxidizing microorganisms in a Dutch drinking water treatment plant.</title>
        <authorList>
            <person name="Poghosyan L."/>
            <person name="Leucker S."/>
        </authorList>
    </citation>
    <scope>NUCLEOTIDE SEQUENCE [LARGE SCALE GENOMIC DNA]</scope>
    <source>
        <strain evidence="3">S-RSF-IL-03</strain>
    </source>
</reference>
<sequence>MPIDSDFIIPFLLFLLPVIAIIGGIVSGIIKQLGRQRLIELAQQERIAAIQRGLDPSLLAPLPVDSIANLDVFTGPESDRRRSQSFLVSGVITIFGGLGILVFLLMMKVDSVRPMWAVGLIPIMVGIALVISAMLLRPHKR</sequence>
<evidence type="ECO:0000259" key="2">
    <source>
        <dbReference type="Pfam" id="PF19762"/>
    </source>
</evidence>
<accession>A0A849SND7</accession>
<evidence type="ECO:0000313" key="3">
    <source>
        <dbReference type="EMBL" id="NOT35313.1"/>
    </source>
</evidence>
<dbReference type="EMBL" id="JABFRW010000187">
    <property type="protein sequence ID" value="NOT35313.1"/>
    <property type="molecule type" value="Genomic_DNA"/>
</dbReference>
<keyword evidence="1" id="KW-0812">Transmembrane</keyword>
<dbReference type="InterPro" id="IPR046216">
    <property type="entry name" value="DUF6249"/>
</dbReference>
<evidence type="ECO:0000256" key="1">
    <source>
        <dbReference type="SAM" id="Phobius"/>
    </source>
</evidence>